<dbReference type="Gene3D" id="3.40.50.300">
    <property type="entry name" value="P-loop containing nucleotide triphosphate hydrolases"/>
    <property type="match status" value="1"/>
</dbReference>
<keyword evidence="2" id="KW-1185">Reference proteome</keyword>
<dbReference type="EMBL" id="ML977559">
    <property type="protein sequence ID" value="KAF2006467.1"/>
    <property type="molecule type" value="Genomic_DNA"/>
</dbReference>
<dbReference type="Pfam" id="PF00071">
    <property type="entry name" value="Ras"/>
    <property type="match status" value="1"/>
</dbReference>
<evidence type="ECO:0000313" key="2">
    <source>
        <dbReference type="Proteomes" id="UP000799779"/>
    </source>
</evidence>
<dbReference type="Proteomes" id="UP000799779">
    <property type="component" value="Unassembled WGS sequence"/>
</dbReference>
<accession>A0A6A5WXZ2</accession>
<sequence length="128" mass="14593">IEIINIGSEDTYRDRMIRDSKGFLLVYNILEGSLTSTLPSFELPSVIIVSNKINRLDKDRTITEEGREVSKDLNCGFGETTAKGNIKYIFYNIIQCCKLLLSYNNISNLSRIRGGGGDSWLYFHRLFT</sequence>
<dbReference type="AlphaFoldDB" id="A0A6A5WXZ2"/>
<dbReference type="InterPro" id="IPR027417">
    <property type="entry name" value="P-loop_NTPase"/>
</dbReference>
<reference evidence="1" key="1">
    <citation type="journal article" date="2020" name="Stud. Mycol.">
        <title>101 Dothideomycetes genomes: a test case for predicting lifestyles and emergence of pathogens.</title>
        <authorList>
            <person name="Haridas S."/>
            <person name="Albert R."/>
            <person name="Binder M."/>
            <person name="Bloem J."/>
            <person name="Labutti K."/>
            <person name="Salamov A."/>
            <person name="Andreopoulos B."/>
            <person name="Baker S."/>
            <person name="Barry K."/>
            <person name="Bills G."/>
            <person name="Bluhm B."/>
            <person name="Cannon C."/>
            <person name="Castanera R."/>
            <person name="Culley D."/>
            <person name="Daum C."/>
            <person name="Ezra D."/>
            <person name="Gonzalez J."/>
            <person name="Henrissat B."/>
            <person name="Kuo A."/>
            <person name="Liang C."/>
            <person name="Lipzen A."/>
            <person name="Lutzoni F."/>
            <person name="Magnuson J."/>
            <person name="Mondo S."/>
            <person name="Nolan M."/>
            <person name="Ohm R."/>
            <person name="Pangilinan J."/>
            <person name="Park H.-J."/>
            <person name="Ramirez L."/>
            <person name="Alfaro M."/>
            <person name="Sun H."/>
            <person name="Tritt A."/>
            <person name="Yoshinaga Y."/>
            <person name="Zwiers L.-H."/>
            <person name="Turgeon B."/>
            <person name="Goodwin S."/>
            <person name="Spatafora J."/>
            <person name="Crous P."/>
            <person name="Grigoriev I."/>
        </authorList>
    </citation>
    <scope>NUCLEOTIDE SEQUENCE</scope>
    <source>
        <strain evidence="1">CBS 123094</strain>
    </source>
</reference>
<gene>
    <name evidence="1" type="ORF">P154DRAFT_422162</name>
</gene>
<dbReference type="InterPro" id="IPR001806">
    <property type="entry name" value="Small_GTPase"/>
</dbReference>
<evidence type="ECO:0000313" key="1">
    <source>
        <dbReference type="EMBL" id="KAF2006467.1"/>
    </source>
</evidence>
<dbReference type="GO" id="GO:0005525">
    <property type="term" value="F:GTP binding"/>
    <property type="evidence" value="ECO:0007669"/>
    <property type="project" value="InterPro"/>
</dbReference>
<name>A0A6A5WXZ2_9PLEO</name>
<protein>
    <submittedName>
        <fullName evidence="1">Uncharacterized protein</fullName>
    </submittedName>
</protein>
<proteinExistence type="predicted"/>
<organism evidence="1 2">
    <name type="scientific">Amniculicola lignicola CBS 123094</name>
    <dbReference type="NCBI Taxonomy" id="1392246"/>
    <lineage>
        <taxon>Eukaryota</taxon>
        <taxon>Fungi</taxon>
        <taxon>Dikarya</taxon>
        <taxon>Ascomycota</taxon>
        <taxon>Pezizomycotina</taxon>
        <taxon>Dothideomycetes</taxon>
        <taxon>Pleosporomycetidae</taxon>
        <taxon>Pleosporales</taxon>
        <taxon>Amniculicolaceae</taxon>
        <taxon>Amniculicola</taxon>
    </lineage>
</organism>
<dbReference type="GO" id="GO:0003924">
    <property type="term" value="F:GTPase activity"/>
    <property type="evidence" value="ECO:0007669"/>
    <property type="project" value="InterPro"/>
</dbReference>
<feature type="non-terminal residue" evidence="1">
    <location>
        <position position="1"/>
    </location>
</feature>
<dbReference type="SUPFAM" id="SSF52540">
    <property type="entry name" value="P-loop containing nucleoside triphosphate hydrolases"/>
    <property type="match status" value="1"/>
</dbReference>